<keyword evidence="1" id="KW-0472">Membrane</keyword>
<feature type="transmembrane region" description="Helical" evidence="1">
    <location>
        <begin position="12"/>
        <end position="34"/>
    </location>
</feature>
<accession>A0A2P2PY47</accession>
<name>A0A2P2PY47_RHIMU</name>
<evidence type="ECO:0000313" key="2">
    <source>
        <dbReference type="EMBL" id="MBX59677.1"/>
    </source>
</evidence>
<reference evidence="2" key="1">
    <citation type="submission" date="2018-02" db="EMBL/GenBank/DDBJ databases">
        <title>Rhizophora mucronata_Transcriptome.</title>
        <authorList>
            <person name="Meera S.P."/>
            <person name="Sreeshan A."/>
            <person name="Augustine A."/>
        </authorList>
    </citation>
    <scope>NUCLEOTIDE SEQUENCE</scope>
    <source>
        <tissue evidence="2">Leaf</tissue>
    </source>
</reference>
<proteinExistence type="predicted"/>
<keyword evidence="1" id="KW-1133">Transmembrane helix</keyword>
<dbReference type="EMBL" id="GGEC01079193">
    <property type="protein sequence ID" value="MBX59677.1"/>
    <property type="molecule type" value="Transcribed_RNA"/>
</dbReference>
<sequence>MHCCLGYALLSNLNFCSFVYPCAGMSLLVIWYFASDCYIKEVKNYLLLCVCELKLNFRHVWTSELI</sequence>
<dbReference type="AlphaFoldDB" id="A0A2P2PY47"/>
<organism evidence="2">
    <name type="scientific">Rhizophora mucronata</name>
    <name type="common">Asiatic mangrove</name>
    <dbReference type="NCBI Taxonomy" id="61149"/>
    <lineage>
        <taxon>Eukaryota</taxon>
        <taxon>Viridiplantae</taxon>
        <taxon>Streptophyta</taxon>
        <taxon>Embryophyta</taxon>
        <taxon>Tracheophyta</taxon>
        <taxon>Spermatophyta</taxon>
        <taxon>Magnoliopsida</taxon>
        <taxon>eudicotyledons</taxon>
        <taxon>Gunneridae</taxon>
        <taxon>Pentapetalae</taxon>
        <taxon>rosids</taxon>
        <taxon>fabids</taxon>
        <taxon>Malpighiales</taxon>
        <taxon>Rhizophoraceae</taxon>
        <taxon>Rhizophora</taxon>
    </lineage>
</organism>
<keyword evidence="1" id="KW-0812">Transmembrane</keyword>
<protein>
    <submittedName>
        <fullName evidence="2">Uncharacterized protein</fullName>
    </submittedName>
</protein>
<evidence type="ECO:0000256" key="1">
    <source>
        <dbReference type="SAM" id="Phobius"/>
    </source>
</evidence>